<sequence>MSLDHIVINTLRNMDDAAAIFEDLGFCLTPRGHHSLGSINHLMLEPSAYLELVGVPQSGRQRQEVLDSPPGLNGLVFRSDDAPATHARLIAAGFDPQEPIILERPVEIEGETRQARFHNVRMRMEEFPAGRVYFCQHLTPDLVWRVEWLTHPNGFAGLAEIAIHSLDPEREARTYAMLAESAAEPSGNDWLIRDGGFTIRLSQHETPGFASATLLFDDLSDISRRASSTNGVEWQEGRTGKGAILVPSLDLRLQCRTA</sequence>
<organism evidence="2 4">
    <name type="scientific">Paracoccus saliphilus</name>
    <dbReference type="NCBI Taxonomy" id="405559"/>
    <lineage>
        <taxon>Bacteria</taxon>
        <taxon>Pseudomonadati</taxon>
        <taxon>Pseudomonadota</taxon>
        <taxon>Alphaproteobacteria</taxon>
        <taxon>Rhodobacterales</taxon>
        <taxon>Paracoccaceae</taxon>
        <taxon>Paracoccus</taxon>
    </lineage>
</organism>
<proteinExistence type="predicted"/>
<dbReference type="Proteomes" id="UP000186216">
    <property type="component" value="Unassembled WGS sequence"/>
</dbReference>
<dbReference type="AlphaFoldDB" id="A0AA45W1A6"/>
<dbReference type="InterPro" id="IPR029068">
    <property type="entry name" value="Glyas_Bleomycin-R_OHBP_Dase"/>
</dbReference>
<gene>
    <name evidence="3" type="ORF">JHX88_01805</name>
    <name evidence="2" type="ORF">SAMN05421772_101436</name>
</gene>
<evidence type="ECO:0000313" key="4">
    <source>
        <dbReference type="Proteomes" id="UP000186216"/>
    </source>
</evidence>
<dbReference type="SUPFAM" id="SSF54593">
    <property type="entry name" value="Glyoxalase/Bleomycin resistance protein/Dihydroxybiphenyl dioxygenase"/>
    <property type="match status" value="1"/>
</dbReference>
<dbReference type="RefSeq" id="WP_076522927.1">
    <property type="nucleotide sequence ID" value="NZ_CP067140.1"/>
</dbReference>
<reference evidence="3 5" key="2">
    <citation type="submission" date="2021-01" db="EMBL/GenBank/DDBJ databases">
        <title>Biogeographic distribution of Paracoccus.</title>
        <authorList>
            <person name="Hollensteiner J."/>
            <person name="Leineberger J."/>
            <person name="Brinkhoff T."/>
            <person name="Daniel R."/>
        </authorList>
    </citation>
    <scope>NUCLEOTIDE SEQUENCE [LARGE SCALE GENOMIC DNA]</scope>
    <source>
        <strain evidence="3 5">DSM 18447</strain>
    </source>
</reference>
<dbReference type="Proteomes" id="UP001215549">
    <property type="component" value="Chromosome"/>
</dbReference>
<name>A0AA45W1A6_9RHOB</name>
<dbReference type="EMBL" id="CP067140">
    <property type="protein sequence ID" value="WCR03537.1"/>
    <property type="molecule type" value="Genomic_DNA"/>
</dbReference>
<dbReference type="EMBL" id="FTOU01000001">
    <property type="protein sequence ID" value="SIS55363.1"/>
    <property type="molecule type" value="Genomic_DNA"/>
</dbReference>
<dbReference type="InterPro" id="IPR025870">
    <property type="entry name" value="Glyoxalase-like_dom"/>
</dbReference>
<evidence type="ECO:0000259" key="1">
    <source>
        <dbReference type="Pfam" id="PF13468"/>
    </source>
</evidence>
<accession>A0AA45W1A6</accession>
<protein>
    <submittedName>
        <fullName evidence="2">Glyoxalase-like domain-containing protein</fullName>
    </submittedName>
    <submittedName>
        <fullName evidence="3">VOC family protein</fullName>
    </submittedName>
</protein>
<dbReference type="PANTHER" id="PTHR40265">
    <property type="entry name" value="BLL2707 PROTEIN"/>
    <property type="match status" value="1"/>
</dbReference>
<dbReference type="Pfam" id="PF13468">
    <property type="entry name" value="Glyoxalase_3"/>
    <property type="match status" value="1"/>
</dbReference>
<evidence type="ECO:0000313" key="5">
    <source>
        <dbReference type="Proteomes" id="UP001215549"/>
    </source>
</evidence>
<dbReference type="Gene3D" id="3.10.180.10">
    <property type="entry name" value="2,3-Dihydroxybiphenyl 1,2-Dioxygenase, domain 1"/>
    <property type="match status" value="1"/>
</dbReference>
<evidence type="ECO:0000313" key="2">
    <source>
        <dbReference type="EMBL" id="SIS55363.1"/>
    </source>
</evidence>
<reference evidence="2 4" key="1">
    <citation type="submission" date="2017-01" db="EMBL/GenBank/DDBJ databases">
        <authorList>
            <person name="Varghese N."/>
            <person name="Submissions S."/>
        </authorList>
    </citation>
    <scope>NUCLEOTIDE SEQUENCE [LARGE SCALE GENOMIC DNA]</scope>
    <source>
        <strain evidence="2 4">DSM 18447</strain>
    </source>
</reference>
<dbReference type="PANTHER" id="PTHR40265:SF1">
    <property type="entry name" value="GLYOXALASE-LIKE DOMAIN-CONTAINING PROTEIN"/>
    <property type="match status" value="1"/>
</dbReference>
<keyword evidence="5" id="KW-1185">Reference proteome</keyword>
<evidence type="ECO:0000313" key="3">
    <source>
        <dbReference type="EMBL" id="WCR03537.1"/>
    </source>
</evidence>
<feature type="domain" description="Glyoxalase-like" evidence="1">
    <location>
        <begin position="3"/>
        <end position="177"/>
    </location>
</feature>